<evidence type="ECO:0000313" key="10">
    <source>
        <dbReference type="EMBL" id="QPQ55248.1"/>
    </source>
</evidence>
<keyword evidence="11" id="KW-1185">Reference proteome</keyword>
<proteinExistence type="inferred from homology"/>
<dbReference type="GO" id="GO:0009252">
    <property type="term" value="P:peptidoglycan biosynthetic process"/>
    <property type="evidence" value="ECO:0007669"/>
    <property type="project" value="UniProtKB-UniPathway"/>
</dbReference>
<dbReference type="Pfam" id="PF20142">
    <property type="entry name" value="Scaffold"/>
    <property type="match status" value="1"/>
</dbReference>
<dbReference type="PANTHER" id="PTHR41533">
    <property type="entry name" value="L,D-TRANSPEPTIDASE HI_1667-RELATED"/>
    <property type="match status" value="1"/>
</dbReference>
<dbReference type="EMBL" id="CP065592">
    <property type="protein sequence ID" value="QPQ55248.1"/>
    <property type="molecule type" value="Genomic_DNA"/>
</dbReference>
<evidence type="ECO:0000313" key="11">
    <source>
        <dbReference type="Proteomes" id="UP000594873"/>
    </source>
</evidence>
<feature type="active site" description="Proton donor/acceptor" evidence="7">
    <location>
        <position position="359"/>
    </location>
</feature>
<dbReference type="SUPFAM" id="SSF141523">
    <property type="entry name" value="L,D-transpeptidase catalytic domain-like"/>
    <property type="match status" value="1"/>
</dbReference>
<evidence type="ECO:0000256" key="2">
    <source>
        <dbReference type="ARBA" id="ARBA00005992"/>
    </source>
</evidence>
<dbReference type="UniPathway" id="UPA00219"/>
<keyword evidence="4 7" id="KW-0133">Cell shape</keyword>
<protein>
    <submittedName>
        <fullName evidence="10">L,D-transpeptidase family protein</fullName>
    </submittedName>
</protein>
<dbReference type="KEGG" id="sflv:IC614_01110"/>
<feature type="signal peptide" evidence="8">
    <location>
        <begin position="1"/>
        <end position="36"/>
    </location>
</feature>
<evidence type="ECO:0000256" key="1">
    <source>
        <dbReference type="ARBA" id="ARBA00004752"/>
    </source>
</evidence>
<dbReference type="Pfam" id="PF03734">
    <property type="entry name" value="YkuD"/>
    <property type="match status" value="1"/>
</dbReference>
<name>A0A7T2GKL3_9SPHN</name>
<evidence type="ECO:0000256" key="8">
    <source>
        <dbReference type="SAM" id="SignalP"/>
    </source>
</evidence>
<dbReference type="InterPro" id="IPR038063">
    <property type="entry name" value="Transpep_catalytic_dom"/>
</dbReference>
<evidence type="ECO:0000256" key="6">
    <source>
        <dbReference type="ARBA" id="ARBA00023316"/>
    </source>
</evidence>
<dbReference type="Proteomes" id="UP000594873">
    <property type="component" value="Chromosome"/>
</dbReference>
<keyword evidence="6 7" id="KW-0961">Cell wall biogenesis/degradation</keyword>
<reference evidence="10 11" key="1">
    <citation type="submission" date="2020-11" db="EMBL/GenBank/DDBJ databases">
        <title>Genome seq and assembly of Sphingosinicella sp.</title>
        <authorList>
            <person name="Chhetri G."/>
        </authorList>
    </citation>
    <scope>NUCLEOTIDE SEQUENCE [LARGE SCALE GENOMIC DNA]</scope>
    <source>
        <strain evidence="10 11">UDD2</strain>
    </source>
</reference>
<dbReference type="PROSITE" id="PS52029">
    <property type="entry name" value="LD_TPASE"/>
    <property type="match status" value="1"/>
</dbReference>
<comment type="pathway">
    <text evidence="1 7">Cell wall biogenesis; peptidoglycan biosynthesis.</text>
</comment>
<accession>A0A7T2GKL3</accession>
<dbReference type="CDD" id="cd16913">
    <property type="entry name" value="YkuD_like"/>
    <property type="match status" value="1"/>
</dbReference>
<gene>
    <name evidence="10" type="ORF">IC614_01110</name>
</gene>
<dbReference type="RefSeq" id="WP_200971923.1">
    <property type="nucleotide sequence ID" value="NZ_CP065592.1"/>
</dbReference>
<feature type="domain" description="L,D-TPase catalytic" evidence="9">
    <location>
        <begin position="223"/>
        <end position="399"/>
    </location>
</feature>
<evidence type="ECO:0000256" key="5">
    <source>
        <dbReference type="ARBA" id="ARBA00022984"/>
    </source>
</evidence>
<keyword evidence="5 7" id="KW-0573">Peptidoglycan synthesis</keyword>
<dbReference type="InterPro" id="IPR045380">
    <property type="entry name" value="LD_TPept_scaffold_dom"/>
</dbReference>
<dbReference type="AlphaFoldDB" id="A0A7T2GKL3"/>
<dbReference type="InterPro" id="IPR052905">
    <property type="entry name" value="LD-transpeptidase_YkuD-like"/>
</dbReference>
<dbReference type="GO" id="GO:0016740">
    <property type="term" value="F:transferase activity"/>
    <property type="evidence" value="ECO:0007669"/>
    <property type="project" value="UniProtKB-KW"/>
</dbReference>
<comment type="similarity">
    <text evidence="2">Belongs to the YkuD family.</text>
</comment>
<evidence type="ECO:0000256" key="3">
    <source>
        <dbReference type="ARBA" id="ARBA00022679"/>
    </source>
</evidence>
<dbReference type="GO" id="GO:0071555">
    <property type="term" value="P:cell wall organization"/>
    <property type="evidence" value="ECO:0007669"/>
    <property type="project" value="UniProtKB-UniRule"/>
</dbReference>
<dbReference type="GO" id="GO:0004180">
    <property type="term" value="F:carboxypeptidase activity"/>
    <property type="evidence" value="ECO:0007669"/>
    <property type="project" value="UniProtKB-ARBA"/>
</dbReference>
<keyword evidence="8" id="KW-0732">Signal</keyword>
<evidence type="ECO:0000256" key="7">
    <source>
        <dbReference type="PROSITE-ProRule" id="PRU01373"/>
    </source>
</evidence>
<sequence length="454" mass="49748">MYSPTQRAGRTARPARLFLTAGLAAALAFGSSGAQAQAASPSAISTAIKDEGGKKDIRAFYKARDYRPLWIRGGALRPEAAQLLEIIRNADLDGLDPTDYKPRAIASLIEDARGGSPGALAEAEIRLSQALADYARDAARPARVDVHYVDANLAPVRPSRRDILDGAAAAPSLKAHLDTIGWMHPLYGKLRAALAHGGLNGAQRRVLRLNLERARALPARQDRYVLVDAAAQRLYLYENGRERDSMRVIVGKESQQTPMMAGYIRYTMVNPYWNVPPDLVAERIAPHVLSDGLSYLDSRGYEILSDWSAAPRVVDPATIDWRAVSNGGVQLRVRQKPGPYNAMGRMKFMFPNDLGVYLHDTPDKDIFGNSDRRASAGCVRLEDAPRLARWLFGKPLTVPRGGTEQQVNLPRPVPVYITYMTAGPEKDRIAFRKDIYGRDGVAMAGVPGSGVRAR</sequence>
<evidence type="ECO:0000259" key="9">
    <source>
        <dbReference type="PROSITE" id="PS52029"/>
    </source>
</evidence>
<dbReference type="InterPro" id="IPR005490">
    <property type="entry name" value="LD_TPept_cat_dom"/>
</dbReference>
<dbReference type="PANTHER" id="PTHR41533:SF2">
    <property type="entry name" value="BLR7131 PROTEIN"/>
    <property type="match status" value="1"/>
</dbReference>
<dbReference type="Gene3D" id="2.40.440.10">
    <property type="entry name" value="L,D-transpeptidase catalytic domain-like"/>
    <property type="match status" value="1"/>
</dbReference>
<organism evidence="10 11">
    <name type="scientific">Allosphingosinicella flava</name>
    <dbReference type="NCBI Taxonomy" id="2771430"/>
    <lineage>
        <taxon>Bacteria</taxon>
        <taxon>Pseudomonadati</taxon>
        <taxon>Pseudomonadota</taxon>
        <taxon>Alphaproteobacteria</taxon>
        <taxon>Sphingomonadales</taxon>
        <taxon>Sphingomonadaceae</taxon>
        <taxon>Allosphingosinicella</taxon>
    </lineage>
</organism>
<evidence type="ECO:0000256" key="4">
    <source>
        <dbReference type="ARBA" id="ARBA00022960"/>
    </source>
</evidence>
<feature type="chain" id="PRO_5032994128" evidence="8">
    <location>
        <begin position="37"/>
        <end position="454"/>
    </location>
</feature>
<keyword evidence="3" id="KW-0808">Transferase</keyword>
<feature type="active site" description="Nucleophile" evidence="7">
    <location>
        <position position="378"/>
    </location>
</feature>
<dbReference type="GO" id="GO:0008360">
    <property type="term" value="P:regulation of cell shape"/>
    <property type="evidence" value="ECO:0007669"/>
    <property type="project" value="UniProtKB-UniRule"/>
</dbReference>